<dbReference type="Proteomes" id="UP000823937">
    <property type="component" value="Unassembled WGS sequence"/>
</dbReference>
<dbReference type="AlphaFoldDB" id="A0A9D1PMS4"/>
<proteinExistence type="predicted"/>
<protein>
    <submittedName>
        <fullName evidence="1">YtzH-like family protein</fullName>
    </submittedName>
</protein>
<comment type="caution">
    <text evidence="1">The sequence shown here is derived from an EMBL/GenBank/DDBJ whole genome shotgun (WGS) entry which is preliminary data.</text>
</comment>
<accession>A0A9D1PMS4</accession>
<gene>
    <name evidence="1" type="ORF">H9895_07240</name>
</gene>
<dbReference type="EMBL" id="DXHX01000115">
    <property type="protein sequence ID" value="HIV74852.1"/>
    <property type="molecule type" value="Genomic_DNA"/>
</dbReference>
<reference evidence="1" key="2">
    <citation type="submission" date="2021-04" db="EMBL/GenBank/DDBJ databases">
        <authorList>
            <person name="Gilroy R."/>
        </authorList>
    </citation>
    <scope>NUCLEOTIDE SEQUENCE</scope>
    <source>
        <strain evidence="1">CHK169-2315</strain>
    </source>
</reference>
<name>A0A9D1PMS4_9BACI</name>
<organism evidence="1 2">
    <name type="scientific">Candidatus Pseudogracilibacillus intestinigallinarum</name>
    <dbReference type="NCBI Taxonomy" id="2838742"/>
    <lineage>
        <taxon>Bacteria</taxon>
        <taxon>Bacillati</taxon>
        <taxon>Bacillota</taxon>
        <taxon>Bacilli</taxon>
        <taxon>Bacillales</taxon>
        <taxon>Bacillaceae</taxon>
        <taxon>Pseudogracilibacillus</taxon>
    </lineage>
</organism>
<evidence type="ECO:0000313" key="1">
    <source>
        <dbReference type="EMBL" id="HIV74852.1"/>
    </source>
</evidence>
<evidence type="ECO:0000313" key="2">
    <source>
        <dbReference type="Proteomes" id="UP000823937"/>
    </source>
</evidence>
<sequence>MCLTVHNQLTLLHDLLDEQLMYKTVELEEYRQIKKLVQCMSCNKQTAQALENILPEIYSYSLKGERVQSYIDHIMTNEQAIKKWLQTIKKARKTIS</sequence>
<reference evidence="1" key="1">
    <citation type="journal article" date="2021" name="PeerJ">
        <title>Extensive microbial diversity within the chicken gut microbiome revealed by metagenomics and culture.</title>
        <authorList>
            <person name="Gilroy R."/>
            <person name="Ravi A."/>
            <person name="Getino M."/>
            <person name="Pursley I."/>
            <person name="Horton D.L."/>
            <person name="Alikhan N.F."/>
            <person name="Baker D."/>
            <person name="Gharbi K."/>
            <person name="Hall N."/>
            <person name="Watson M."/>
            <person name="Adriaenssens E.M."/>
            <person name="Foster-Nyarko E."/>
            <person name="Jarju S."/>
            <person name="Secka A."/>
            <person name="Antonio M."/>
            <person name="Oren A."/>
            <person name="Chaudhuri R.R."/>
            <person name="La Ragione R."/>
            <person name="Hildebrand F."/>
            <person name="Pallen M.J."/>
        </authorList>
    </citation>
    <scope>NUCLEOTIDE SEQUENCE</scope>
    <source>
        <strain evidence="1">CHK169-2315</strain>
    </source>
</reference>
<dbReference type="Pfam" id="PF14165">
    <property type="entry name" value="YtzH"/>
    <property type="match status" value="1"/>
</dbReference>
<dbReference type="InterPro" id="IPR025547">
    <property type="entry name" value="YtzH"/>
</dbReference>